<reference evidence="1" key="1">
    <citation type="journal article" date="2020" name="Nature">
        <title>Giant virus diversity and host interactions through global metagenomics.</title>
        <authorList>
            <person name="Schulz F."/>
            <person name="Roux S."/>
            <person name="Paez-Espino D."/>
            <person name="Jungbluth S."/>
            <person name="Walsh D.A."/>
            <person name="Denef V.J."/>
            <person name="McMahon K.D."/>
            <person name="Konstantinidis K.T."/>
            <person name="Eloe-Fadrosh E.A."/>
            <person name="Kyrpides N.C."/>
            <person name="Woyke T."/>
        </authorList>
    </citation>
    <scope>NUCLEOTIDE SEQUENCE</scope>
    <source>
        <strain evidence="1">GVMAG-S-1029409-49</strain>
    </source>
</reference>
<sequence>MEYQYASPVYDSQAKNCCDKKKYKTMADAYPKEPQLPVEKRNCAFAPFNGSGSYYLVTEGYGKCQ</sequence>
<organism evidence="1">
    <name type="scientific">viral metagenome</name>
    <dbReference type="NCBI Taxonomy" id="1070528"/>
    <lineage>
        <taxon>unclassified sequences</taxon>
        <taxon>metagenomes</taxon>
        <taxon>organismal metagenomes</taxon>
    </lineage>
</organism>
<accession>A0A6C0LYV4</accession>
<proteinExistence type="predicted"/>
<dbReference type="EMBL" id="MN740609">
    <property type="protein sequence ID" value="QHU35570.1"/>
    <property type="molecule type" value="Genomic_DNA"/>
</dbReference>
<dbReference type="AlphaFoldDB" id="A0A6C0LYV4"/>
<name>A0A6C0LYV4_9ZZZZ</name>
<evidence type="ECO:0000313" key="1">
    <source>
        <dbReference type="EMBL" id="QHU35570.1"/>
    </source>
</evidence>
<protein>
    <submittedName>
        <fullName evidence="1">Uncharacterized protein</fullName>
    </submittedName>
</protein>